<dbReference type="EMBL" id="BAAABU010000001">
    <property type="protein sequence ID" value="GAA0207785.1"/>
    <property type="molecule type" value="Genomic_DNA"/>
</dbReference>
<sequence length="142" mass="15522">MDDDELVERLRSIAGRVDPVPDWVERAARAALSTRRLDEELAELVHDSWDAPQLVRSGEDDVHLLAFETGDVSVDVQAEGGGLRALVGGVSGEVVVETPVGRRRVGIGPDGWVAVPELPHRTVRLRLTREDGRAVVTPWFTA</sequence>
<dbReference type="RefSeq" id="WP_343931592.1">
    <property type="nucleotide sequence ID" value="NZ_BAAABU010000001.1"/>
</dbReference>
<dbReference type="Proteomes" id="UP001500416">
    <property type="component" value="Unassembled WGS sequence"/>
</dbReference>
<reference evidence="2" key="1">
    <citation type="journal article" date="2019" name="Int. J. Syst. Evol. Microbiol.">
        <title>The Global Catalogue of Microorganisms (GCM) 10K type strain sequencing project: providing services to taxonomists for standard genome sequencing and annotation.</title>
        <authorList>
            <consortium name="The Broad Institute Genomics Platform"/>
            <consortium name="The Broad Institute Genome Sequencing Center for Infectious Disease"/>
            <person name="Wu L."/>
            <person name="Ma J."/>
        </authorList>
    </citation>
    <scope>NUCLEOTIDE SEQUENCE [LARGE SCALE GENOMIC DNA]</scope>
    <source>
        <strain evidence="2">JCM 3380</strain>
    </source>
</reference>
<organism evidence="1 2">
    <name type="scientific">Saccharothrix mutabilis subsp. mutabilis</name>
    <dbReference type="NCBI Taxonomy" id="66855"/>
    <lineage>
        <taxon>Bacteria</taxon>
        <taxon>Bacillati</taxon>
        <taxon>Actinomycetota</taxon>
        <taxon>Actinomycetes</taxon>
        <taxon>Pseudonocardiales</taxon>
        <taxon>Pseudonocardiaceae</taxon>
        <taxon>Saccharothrix</taxon>
    </lineage>
</organism>
<keyword evidence="2" id="KW-1185">Reference proteome</keyword>
<evidence type="ECO:0000313" key="2">
    <source>
        <dbReference type="Proteomes" id="UP001500416"/>
    </source>
</evidence>
<comment type="caution">
    <text evidence="1">The sequence shown here is derived from an EMBL/GenBank/DDBJ whole genome shotgun (WGS) entry which is preliminary data.</text>
</comment>
<accession>A0ABP3CJR1</accession>
<name>A0ABP3CJR1_9PSEU</name>
<gene>
    <name evidence="1" type="ORF">GCM10010492_01710</name>
</gene>
<protein>
    <submittedName>
        <fullName evidence="1">Uncharacterized protein</fullName>
    </submittedName>
</protein>
<evidence type="ECO:0000313" key="1">
    <source>
        <dbReference type="EMBL" id="GAA0207785.1"/>
    </source>
</evidence>
<proteinExistence type="predicted"/>